<comment type="subcellular location">
    <subcellularLocation>
        <location evidence="1 10">Cell outer membrane</location>
        <topology evidence="1 10">Multi-pass membrane protein</topology>
    </subcellularLocation>
</comment>
<dbReference type="InterPro" id="IPR036937">
    <property type="entry name" value="Adhesion_dom_fimbrial_sf"/>
</dbReference>
<accession>A0AAW6UHV7</accession>
<dbReference type="Gene3D" id="3.10.20.410">
    <property type="match status" value="1"/>
</dbReference>
<dbReference type="InterPro" id="IPR018030">
    <property type="entry name" value="Fimbrial_membr_usher_CS"/>
</dbReference>
<dbReference type="InterPro" id="IPR025885">
    <property type="entry name" value="PapC_N"/>
</dbReference>
<keyword evidence="4" id="KW-1134">Transmembrane beta strand</keyword>
<dbReference type="SUPFAM" id="SSF49401">
    <property type="entry name" value="Bacterial adhesins"/>
    <property type="match status" value="1"/>
</dbReference>
<dbReference type="PANTHER" id="PTHR30451">
    <property type="entry name" value="OUTER MEMBRANE USHER PROTEIN"/>
    <property type="match status" value="1"/>
</dbReference>
<dbReference type="GO" id="GO:0015473">
    <property type="term" value="F:fimbrial usher porin activity"/>
    <property type="evidence" value="ECO:0007669"/>
    <property type="project" value="InterPro"/>
</dbReference>
<evidence type="ECO:0000256" key="6">
    <source>
        <dbReference type="ARBA" id="ARBA00022692"/>
    </source>
</evidence>
<evidence type="ECO:0000256" key="8">
    <source>
        <dbReference type="ARBA" id="ARBA00023136"/>
    </source>
</evidence>
<keyword evidence="6 10" id="KW-0812">Transmembrane</keyword>
<name>A0AAW6UHV7_PRORE</name>
<comment type="caution">
    <text evidence="14">The sequence shown here is derived from an EMBL/GenBank/DDBJ whole genome shotgun (WGS) entry which is preliminary data.</text>
</comment>
<feature type="domain" description="Fimbrial-type adhesion" evidence="11">
    <location>
        <begin position="1018"/>
        <end position="1163"/>
    </location>
</feature>
<dbReference type="GO" id="GO:0009297">
    <property type="term" value="P:pilus assembly"/>
    <property type="evidence" value="ECO:0007669"/>
    <property type="project" value="InterPro"/>
</dbReference>
<dbReference type="FunFam" id="2.60.40.3110:FF:000001">
    <property type="entry name" value="Putative fimbrial outer membrane usher"/>
    <property type="match status" value="1"/>
</dbReference>
<evidence type="ECO:0000256" key="9">
    <source>
        <dbReference type="ARBA" id="ARBA00023237"/>
    </source>
</evidence>
<dbReference type="Gene3D" id="2.60.40.2070">
    <property type="match status" value="1"/>
</dbReference>
<proteinExistence type="inferred from homology"/>
<feature type="domain" description="PapC-like C-terminal" evidence="12">
    <location>
        <begin position="772"/>
        <end position="816"/>
    </location>
</feature>
<reference evidence="14" key="1">
    <citation type="submission" date="2022-10" db="EMBL/GenBank/DDBJ databases">
        <title>Bacterial isolates recovered from the One Health project in Brazil.</title>
        <authorList>
            <person name="Valiatti T.B."/>
            <person name="Santos F."/>
            <person name="Cayo R."/>
            <person name="Gales A.C."/>
        </authorList>
    </citation>
    <scope>NUCLEOTIDE SEQUENCE</scope>
    <source>
        <strain evidence="14">PVR188</strain>
    </source>
</reference>
<dbReference type="EMBL" id="JAOWIN010000009">
    <property type="protein sequence ID" value="MDI9093582.1"/>
    <property type="molecule type" value="Genomic_DNA"/>
</dbReference>
<dbReference type="Pfam" id="PF13954">
    <property type="entry name" value="PapC_N"/>
    <property type="match status" value="1"/>
</dbReference>
<dbReference type="Gene3D" id="2.60.40.3110">
    <property type="match status" value="1"/>
</dbReference>
<evidence type="ECO:0000259" key="11">
    <source>
        <dbReference type="Pfam" id="PF00419"/>
    </source>
</evidence>
<evidence type="ECO:0000256" key="10">
    <source>
        <dbReference type="RuleBase" id="RU003884"/>
    </source>
</evidence>
<evidence type="ECO:0000256" key="2">
    <source>
        <dbReference type="ARBA" id="ARBA00008064"/>
    </source>
</evidence>
<evidence type="ECO:0000259" key="12">
    <source>
        <dbReference type="Pfam" id="PF13953"/>
    </source>
</evidence>
<dbReference type="InterPro" id="IPR037224">
    <property type="entry name" value="PapC_N_sf"/>
</dbReference>
<sequence length="1164" mass="127586">MNKTRYRKNFLAFSCITLGIFSAYPVLAKELFNSQSLENINSNSVADFSLLSKGDVDQLPGEYLVDIYVNEQSVAKQNIKFSTRENKASYSSDSVALEPCISYEQLEAYGVRVEAFPQLAQYGKDPVQCKPFSAFEKIIPYASSHFDFNQQRLYLSFPQASLTNLAKGTIDPSMWDEGIPALLTNYSFTGSNSTNTGSHISDKSSDSYFLSLRSGLNVGAWRLRNYSTWNSSNGNNSWRNINTYLQRYIVQLKSQIIMGDTYTPGDIFDSVQIRGAQIGTDDDMLADSLKGYAPVVRGIARTNATVTIKQNGYTVYQSYVAPGPFAITDLYPTAASGDLEVEIKESDGTIQSFIQPFASVPVLRRQGQIKYAFSAGQYRNGHSSQRPFITQGSLVWGILNSLTAYSGVQVAERYRSLVLGIGQNIGDFGAYSFDITTAHSEDVTRYGNGSTGQSYRLLYSKSFANTGTDFRLLGYRYSTEGFYTFQEAVERRYQDWDLADDSRYSYHRRYRLEGTLTQQLGKDLGSIYFSANRQDFWKGQGKQTRLQVGYNNSWGPLNYGISYSRATYPNQRETDQIFSFNGSFPLSALLPNTWATYNMVSQRHGPTTHQAGISGTLLDDNNLSYNVQQSYGTKGKGNGGSASLNYRGGYGNMNFGYNYSKDSRQLNYGVEGGVLIHGDGVTLSQPINETAILVKASGAANTNVTGYTGVKTDWRGYAVLPFAQAYRFNHVELDTKTLGDNVELQESAKSVVPSKGAISRVEFITQIGYRALITLKHKNGTVIPFGASVQLVQNNGKAVNSSIVGEGGQLFSTRMSKLLLASSLLTSSLLVVPYSAFANNGICRPHADGPGRYTATLQGDIGASFNKVGTELLSQFTWKENGFIYKVECFCFPANTQINSTYYWGEYAAGITQGHAPGWYSVNEYLDIRTEVAIWNANVGGMQYHRVPFGPISNNTPEMCSNAARLTTSVSSGGSGKMDLYIKKAFVGNVSFSISDIYYLKASLISNTSGPPIALIGLNVSVTAPQSCEIDAGQNISISFNDTSQQNFVKAGKGEMPSGMVPQSKTLSIKCSNMDAYANLDMRFIGAADPNSTTDGFSTDNKDIAIAIEGPNGRLTPTTGKLPLQLDANQNGSVTIKTYPFSSTGLAPAVGKYSSIVTVRLDFR</sequence>
<dbReference type="Pfam" id="PF00419">
    <property type="entry name" value="Fimbrial"/>
    <property type="match status" value="1"/>
</dbReference>
<dbReference type="GO" id="GO:0007155">
    <property type="term" value="P:cell adhesion"/>
    <property type="evidence" value="ECO:0007669"/>
    <property type="project" value="InterPro"/>
</dbReference>
<evidence type="ECO:0000313" key="14">
    <source>
        <dbReference type="EMBL" id="MDI9093582.1"/>
    </source>
</evidence>
<dbReference type="RefSeq" id="WP_283027051.1">
    <property type="nucleotide sequence ID" value="NZ_JAOWIN010000009.1"/>
</dbReference>
<dbReference type="InterPro" id="IPR043142">
    <property type="entry name" value="PapC-like_C_sf"/>
</dbReference>
<dbReference type="Gene3D" id="2.60.40.2610">
    <property type="entry name" value="Outer membrane usher protein FimD, plug domain"/>
    <property type="match status" value="1"/>
</dbReference>
<evidence type="ECO:0000256" key="7">
    <source>
        <dbReference type="ARBA" id="ARBA00022729"/>
    </source>
</evidence>
<keyword evidence="5 10" id="KW-1029">Fimbrium biogenesis</keyword>
<dbReference type="InterPro" id="IPR025949">
    <property type="entry name" value="PapC-like_C"/>
</dbReference>
<keyword evidence="8 10" id="KW-0472">Membrane</keyword>
<keyword evidence="7" id="KW-0732">Signal</keyword>
<dbReference type="InterPro" id="IPR000015">
    <property type="entry name" value="Fimb_usher"/>
</dbReference>
<evidence type="ECO:0000256" key="5">
    <source>
        <dbReference type="ARBA" id="ARBA00022558"/>
    </source>
</evidence>
<dbReference type="GO" id="GO:0009289">
    <property type="term" value="C:pilus"/>
    <property type="evidence" value="ECO:0007669"/>
    <property type="project" value="InterPro"/>
</dbReference>
<dbReference type="Gene3D" id="2.60.40.1090">
    <property type="entry name" value="Fimbrial-type adhesion domain"/>
    <property type="match status" value="1"/>
</dbReference>
<comment type="similarity">
    <text evidence="2 10">Belongs to the fimbrial export usher family.</text>
</comment>
<evidence type="ECO:0000256" key="4">
    <source>
        <dbReference type="ARBA" id="ARBA00022452"/>
    </source>
</evidence>
<dbReference type="InterPro" id="IPR008966">
    <property type="entry name" value="Adhesion_dom_sf"/>
</dbReference>
<dbReference type="GO" id="GO:0009279">
    <property type="term" value="C:cell outer membrane"/>
    <property type="evidence" value="ECO:0007669"/>
    <property type="project" value="UniProtKB-SubCell"/>
</dbReference>
<organism evidence="14 15">
    <name type="scientific">Providencia rettgeri</name>
    <dbReference type="NCBI Taxonomy" id="587"/>
    <lineage>
        <taxon>Bacteria</taxon>
        <taxon>Pseudomonadati</taxon>
        <taxon>Pseudomonadota</taxon>
        <taxon>Gammaproteobacteria</taxon>
        <taxon>Enterobacterales</taxon>
        <taxon>Morganellaceae</taxon>
        <taxon>Providencia</taxon>
    </lineage>
</organism>
<dbReference type="PANTHER" id="PTHR30451:SF21">
    <property type="entry name" value="FIMBRIAL USHER DOMAIN-CONTAINING PROTEIN YDET-RELATED"/>
    <property type="match status" value="1"/>
</dbReference>
<feature type="domain" description="PapC N-terminal" evidence="13">
    <location>
        <begin position="32"/>
        <end position="189"/>
    </location>
</feature>
<dbReference type="FunFam" id="2.60.40.2610:FF:000001">
    <property type="entry name" value="Outer membrane fimbrial usher protein"/>
    <property type="match status" value="1"/>
</dbReference>
<evidence type="ECO:0000313" key="15">
    <source>
        <dbReference type="Proteomes" id="UP001159001"/>
    </source>
</evidence>
<dbReference type="Pfam" id="PF13953">
    <property type="entry name" value="PapC_C"/>
    <property type="match status" value="1"/>
</dbReference>
<dbReference type="InterPro" id="IPR000259">
    <property type="entry name" value="Adhesion_dom_fimbrial"/>
</dbReference>
<evidence type="ECO:0000256" key="3">
    <source>
        <dbReference type="ARBA" id="ARBA00022448"/>
    </source>
</evidence>
<dbReference type="Pfam" id="PF00577">
    <property type="entry name" value="Usher"/>
    <property type="match status" value="1"/>
</dbReference>
<gene>
    <name evidence="14" type="ORF">OGX73_13230</name>
</gene>
<evidence type="ECO:0000256" key="1">
    <source>
        <dbReference type="ARBA" id="ARBA00004571"/>
    </source>
</evidence>
<keyword evidence="3 10" id="KW-0813">Transport</keyword>
<dbReference type="AlphaFoldDB" id="A0AAW6UHV7"/>
<dbReference type="Proteomes" id="UP001159001">
    <property type="component" value="Unassembled WGS sequence"/>
</dbReference>
<dbReference type="SUPFAM" id="SSF141729">
    <property type="entry name" value="FimD N-terminal domain-like"/>
    <property type="match status" value="1"/>
</dbReference>
<protein>
    <submittedName>
        <fullName evidence="14">Fimbria/pilus outer membrane usher protein</fullName>
    </submittedName>
</protein>
<dbReference type="InterPro" id="IPR042186">
    <property type="entry name" value="FimD_plug_dom"/>
</dbReference>
<evidence type="ECO:0000259" key="13">
    <source>
        <dbReference type="Pfam" id="PF13954"/>
    </source>
</evidence>
<keyword evidence="9 10" id="KW-0998">Cell outer membrane</keyword>
<dbReference type="PROSITE" id="PS01151">
    <property type="entry name" value="FIMBRIAL_USHER"/>
    <property type="match status" value="1"/>
</dbReference>